<gene>
    <name evidence="1" type="ORF">L2A60_17905</name>
</gene>
<evidence type="ECO:0000313" key="1">
    <source>
        <dbReference type="EMBL" id="MCF3948543.1"/>
    </source>
</evidence>
<accession>A0ABS9E2H5</accession>
<sequence length="456" mass="50301">MNPSIEGQKRDLVESTLRNLVITPVPEAMLINDQVQQWLKKYEIVFAMDWLRTGEARGFKQSGVTSLIELTSILRRDEPAYRRGTRPERLAVIIALAIVSIFQDRLASIPALNDVVTVEQEVRRVFMNKTVACTHCIPCRIIPEHASSFSIGPVEFYSKDDLIKRESFSAGDLLEMSYGPLLKFMQNQSAYWVADVTVEGFDELSGLERANIAIDLALTAVQIAIPSYYSRSMARLTDRTLPSTIGSVKKVGGNARFGSQRRDPGLGFSAGAFDQYLSRSAPMLVSIGNRVRAYITDNAVLPKLDQSWSDAAYWLHEGLTEPLDTVAVTKLETSIEVLLSAASSKNSGSRLEAAFSSFYGLSPECPYPSGSNRKVKDVVKAIVESRSRILHGTLSTLTADSLATDNHGGRRVLEFLCMDLLAAYSLKLDAYASIVAPKDNIKDFLDFVSAERAPPT</sequence>
<protein>
    <recommendedName>
        <fullName evidence="3">Apea-like HEPN domain-containing protein</fullName>
    </recommendedName>
</protein>
<dbReference type="RefSeq" id="WP_235705825.1">
    <property type="nucleotide sequence ID" value="NZ_JAKGBZ010000059.1"/>
</dbReference>
<name>A0ABS9E2H5_9PROT</name>
<comment type="caution">
    <text evidence="1">The sequence shown here is derived from an EMBL/GenBank/DDBJ whole genome shotgun (WGS) entry which is preliminary data.</text>
</comment>
<evidence type="ECO:0000313" key="2">
    <source>
        <dbReference type="Proteomes" id="UP001521209"/>
    </source>
</evidence>
<reference evidence="1 2" key="1">
    <citation type="submission" date="2022-01" db="EMBL/GenBank/DDBJ databases">
        <authorList>
            <person name="Won M."/>
            <person name="Kim S.-J."/>
            <person name="Kwon S.-W."/>
        </authorList>
    </citation>
    <scope>NUCLEOTIDE SEQUENCE [LARGE SCALE GENOMIC DNA]</scope>
    <source>
        <strain evidence="1 2">KCTC 23505</strain>
    </source>
</reference>
<organism evidence="1 2">
    <name type="scientific">Acidiphilium iwatense</name>
    <dbReference type="NCBI Taxonomy" id="768198"/>
    <lineage>
        <taxon>Bacteria</taxon>
        <taxon>Pseudomonadati</taxon>
        <taxon>Pseudomonadota</taxon>
        <taxon>Alphaproteobacteria</taxon>
        <taxon>Acetobacterales</taxon>
        <taxon>Acidocellaceae</taxon>
        <taxon>Acidiphilium</taxon>
    </lineage>
</organism>
<proteinExistence type="predicted"/>
<dbReference type="Proteomes" id="UP001521209">
    <property type="component" value="Unassembled WGS sequence"/>
</dbReference>
<dbReference type="EMBL" id="JAKGBZ010000059">
    <property type="protein sequence ID" value="MCF3948543.1"/>
    <property type="molecule type" value="Genomic_DNA"/>
</dbReference>
<keyword evidence="2" id="KW-1185">Reference proteome</keyword>
<evidence type="ECO:0008006" key="3">
    <source>
        <dbReference type="Google" id="ProtNLM"/>
    </source>
</evidence>